<protein>
    <submittedName>
        <fullName evidence="4">Lipoprotein promoting cell invasion</fullName>
    </submittedName>
</protein>
<organism evidence="4 5">
    <name type="scientific">Oceanivirga miroungae</name>
    <dbReference type="NCBI Taxonomy" id="1130046"/>
    <lineage>
        <taxon>Bacteria</taxon>
        <taxon>Fusobacteriati</taxon>
        <taxon>Fusobacteriota</taxon>
        <taxon>Fusobacteriia</taxon>
        <taxon>Fusobacteriales</taxon>
        <taxon>Leptotrichiaceae</taxon>
        <taxon>Oceanivirga</taxon>
    </lineage>
</organism>
<sequence length="292" mass="32955">MRKKLLVILLFLPSIIFAKLTVGVTMLPYYSYVTNIVGDKMNVVSIVPENINAHNYDPSYEDLTRLKDVDILVVNGIGHDEYAYKMLDALNDPKIKVINANENVGLMKASGTSIDQVNMHTFISISRSIEQVNQIARKLGSIDKKNRIFYLKNASQYNKKLRLMLIEAKKKLKNVDLYNIKISTTHAGYDYLLADFGLTVSVVIEPSVIHSPSAVDLKNAIELIKKEKINILFDEATSNHNNANLIKNETGIYVATLYHLTSGKYTKDNFEKFIKKNLDSVVDALLDINGRK</sequence>
<dbReference type="GO" id="GO:0007155">
    <property type="term" value="P:cell adhesion"/>
    <property type="evidence" value="ECO:0007669"/>
    <property type="project" value="InterPro"/>
</dbReference>
<gene>
    <name evidence="4" type="ORF">OMES3154_00691</name>
</gene>
<keyword evidence="4" id="KW-0449">Lipoprotein</keyword>
<evidence type="ECO:0000313" key="4">
    <source>
        <dbReference type="EMBL" id="VWL85406.1"/>
    </source>
</evidence>
<keyword evidence="5" id="KW-1185">Reference proteome</keyword>
<dbReference type="InterPro" id="IPR006129">
    <property type="entry name" value="AdhesinB"/>
</dbReference>
<keyword evidence="3" id="KW-0732">Signal</keyword>
<evidence type="ECO:0000256" key="1">
    <source>
        <dbReference type="ARBA" id="ARBA00011028"/>
    </source>
</evidence>
<accession>A0A6I8M7K3</accession>
<evidence type="ECO:0000256" key="2">
    <source>
        <dbReference type="ARBA" id="ARBA00022448"/>
    </source>
</evidence>
<dbReference type="InterPro" id="IPR006127">
    <property type="entry name" value="ZnuA-like"/>
</dbReference>
<comment type="similarity">
    <text evidence="1">Belongs to the bacterial solute-binding protein 9 family.</text>
</comment>
<evidence type="ECO:0000256" key="3">
    <source>
        <dbReference type="ARBA" id="ARBA00022729"/>
    </source>
</evidence>
<dbReference type="Proteomes" id="UP000419017">
    <property type="component" value="Unassembled WGS sequence"/>
</dbReference>
<reference evidence="4 5" key="1">
    <citation type="submission" date="2019-10" db="EMBL/GenBank/DDBJ databases">
        <authorList>
            <person name="Blom J."/>
        </authorList>
    </citation>
    <scope>NUCLEOTIDE SEQUENCE [LARGE SCALE GENOMIC DNA]</scope>
    <source>
        <strain evidence="4 5">ES3154-GLU</strain>
    </source>
</reference>
<dbReference type="PRINTS" id="PR00691">
    <property type="entry name" value="ADHESINB"/>
</dbReference>
<dbReference type="PANTHER" id="PTHR42953">
    <property type="entry name" value="HIGH-AFFINITY ZINC UPTAKE SYSTEM PROTEIN ZNUA-RELATED"/>
    <property type="match status" value="1"/>
</dbReference>
<dbReference type="Pfam" id="PF01297">
    <property type="entry name" value="ZnuA"/>
    <property type="match status" value="1"/>
</dbReference>
<proteinExistence type="inferred from homology"/>
<dbReference type="SUPFAM" id="SSF53807">
    <property type="entry name" value="Helical backbone' metal receptor"/>
    <property type="match status" value="1"/>
</dbReference>
<dbReference type="InterPro" id="IPR050492">
    <property type="entry name" value="Bact_metal-bind_prot9"/>
</dbReference>
<evidence type="ECO:0000313" key="5">
    <source>
        <dbReference type="Proteomes" id="UP000419017"/>
    </source>
</evidence>
<dbReference type="AlphaFoldDB" id="A0A6I8M7K3"/>
<dbReference type="GO" id="GO:0030001">
    <property type="term" value="P:metal ion transport"/>
    <property type="evidence" value="ECO:0007669"/>
    <property type="project" value="InterPro"/>
</dbReference>
<dbReference type="Gene3D" id="3.40.50.1980">
    <property type="entry name" value="Nitrogenase molybdenum iron protein domain"/>
    <property type="match status" value="2"/>
</dbReference>
<dbReference type="EMBL" id="CABWIB010000001">
    <property type="protein sequence ID" value="VWL85406.1"/>
    <property type="molecule type" value="Genomic_DNA"/>
</dbReference>
<name>A0A6I8M7K3_9FUSO</name>
<keyword evidence="2" id="KW-0813">Transport</keyword>
<dbReference type="GO" id="GO:0046872">
    <property type="term" value="F:metal ion binding"/>
    <property type="evidence" value="ECO:0007669"/>
    <property type="project" value="InterPro"/>
</dbReference>
<dbReference type="PANTHER" id="PTHR42953:SF3">
    <property type="entry name" value="HIGH-AFFINITY ZINC UPTAKE SYSTEM PROTEIN ZNUA"/>
    <property type="match status" value="1"/>
</dbReference>
<dbReference type="RefSeq" id="WP_156683404.1">
    <property type="nucleotide sequence ID" value="NZ_CABWIB010000001.1"/>
</dbReference>